<name>A0AAV2E0F6_9ROSI</name>
<reference evidence="1 2" key="1">
    <citation type="submission" date="2024-04" db="EMBL/GenBank/DDBJ databases">
        <authorList>
            <person name="Fracassetti M."/>
        </authorList>
    </citation>
    <scope>NUCLEOTIDE SEQUENCE [LARGE SCALE GENOMIC DNA]</scope>
</reference>
<gene>
    <name evidence="1" type="ORF">LTRI10_LOCUS20908</name>
</gene>
<accession>A0AAV2E0F6</accession>
<organism evidence="1 2">
    <name type="scientific">Linum trigynum</name>
    <dbReference type="NCBI Taxonomy" id="586398"/>
    <lineage>
        <taxon>Eukaryota</taxon>
        <taxon>Viridiplantae</taxon>
        <taxon>Streptophyta</taxon>
        <taxon>Embryophyta</taxon>
        <taxon>Tracheophyta</taxon>
        <taxon>Spermatophyta</taxon>
        <taxon>Magnoliopsida</taxon>
        <taxon>eudicotyledons</taxon>
        <taxon>Gunneridae</taxon>
        <taxon>Pentapetalae</taxon>
        <taxon>rosids</taxon>
        <taxon>fabids</taxon>
        <taxon>Malpighiales</taxon>
        <taxon>Linaceae</taxon>
        <taxon>Linum</taxon>
    </lineage>
</organism>
<evidence type="ECO:0000313" key="1">
    <source>
        <dbReference type="EMBL" id="CAL1379384.1"/>
    </source>
</evidence>
<keyword evidence="2" id="KW-1185">Reference proteome</keyword>
<protein>
    <submittedName>
        <fullName evidence="1">Uncharacterized protein</fullName>
    </submittedName>
</protein>
<evidence type="ECO:0000313" key="2">
    <source>
        <dbReference type="Proteomes" id="UP001497516"/>
    </source>
</evidence>
<sequence>MWPFSSLTTTKALNRVRCPHESTSGRGYLLYLVLQNVRNDEGVDDLVFFLLCFSSLPFYAHQPKWKEMRQFCSSMIGDTIPLFSIHQW</sequence>
<proteinExistence type="predicted"/>
<dbReference type="EMBL" id="OZ034816">
    <property type="protein sequence ID" value="CAL1379384.1"/>
    <property type="molecule type" value="Genomic_DNA"/>
</dbReference>
<dbReference type="Proteomes" id="UP001497516">
    <property type="component" value="Chromosome 3"/>
</dbReference>
<dbReference type="AlphaFoldDB" id="A0AAV2E0F6"/>